<protein>
    <submittedName>
        <fullName evidence="1">Uncharacterized protein</fullName>
    </submittedName>
</protein>
<evidence type="ECO:0000313" key="1">
    <source>
        <dbReference type="EMBL" id="GBP08171.1"/>
    </source>
</evidence>
<gene>
    <name evidence="1" type="ORF">EVAR_2953_1</name>
</gene>
<dbReference type="Proteomes" id="UP000299102">
    <property type="component" value="Unassembled WGS sequence"/>
</dbReference>
<dbReference type="EMBL" id="BGZK01000029">
    <property type="protein sequence ID" value="GBP08171.1"/>
    <property type="molecule type" value="Genomic_DNA"/>
</dbReference>
<comment type="caution">
    <text evidence="1">The sequence shown here is derived from an EMBL/GenBank/DDBJ whole genome shotgun (WGS) entry which is preliminary data.</text>
</comment>
<keyword evidence="2" id="KW-1185">Reference proteome</keyword>
<proteinExistence type="predicted"/>
<evidence type="ECO:0000313" key="2">
    <source>
        <dbReference type="Proteomes" id="UP000299102"/>
    </source>
</evidence>
<dbReference type="OrthoDB" id="410104at2759"/>
<reference evidence="1 2" key="1">
    <citation type="journal article" date="2019" name="Commun. Biol.">
        <title>The bagworm genome reveals a unique fibroin gene that provides high tensile strength.</title>
        <authorList>
            <person name="Kono N."/>
            <person name="Nakamura H."/>
            <person name="Ohtoshi R."/>
            <person name="Tomita M."/>
            <person name="Numata K."/>
            <person name="Arakawa K."/>
        </authorList>
    </citation>
    <scope>NUCLEOTIDE SEQUENCE [LARGE SCALE GENOMIC DNA]</scope>
</reference>
<organism evidence="1 2">
    <name type="scientific">Eumeta variegata</name>
    <name type="common">Bagworm moth</name>
    <name type="synonym">Eumeta japonica</name>
    <dbReference type="NCBI Taxonomy" id="151549"/>
    <lineage>
        <taxon>Eukaryota</taxon>
        <taxon>Metazoa</taxon>
        <taxon>Ecdysozoa</taxon>
        <taxon>Arthropoda</taxon>
        <taxon>Hexapoda</taxon>
        <taxon>Insecta</taxon>
        <taxon>Pterygota</taxon>
        <taxon>Neoptera</taxon>
        <taxon>Endopterygota</taxon>
        <taxon>Lepidoptera</taxon>
        <taxon>Glossata</taxon>
        <taxon>Ditrysia</taxon>
        <taxon>Tineoidea</taxon>
        <taxon>Psychidae</taxon>
        <taxon>Oiketicinae</taxon>
        <taxon>Eumeta</taxon>
    </lineage>
</organism>
<sequence>MSIYYALAGWSGNRERRDERTKRKKEKEKVKFRECLAGSKPDTKRVAALSRFANAFARPGVVLLVKFDAVIKSKERLDDVYRHSLLRHAGPPRLISITLYGALLTLPGHVLHALFICTPTLLLFIQGGIKKALKELKENTAWITSIKSKATGKKETKRPEIMEEATVFYSKLYDDVD</sequence>
<dbReference type="AlphaFoldDB" id="A0A4C1T4I0"/>
<accession>A0A4C1T4I0</accession>
<name>A0A4C1T4I0_EUMVA</name>